<proteinExistence type="inferred from homology"/>
<keyword evidence="2" id="KW-0813">Transport</keyword>
<dbReference type="PANTHER" id="PTHR30290:SF9">
    <property type="entry name" value="OLIGOPEPTIDE-BINDING PROTEIN APPA"/>
    <property type="match status" value="1"/>
</dbReference>
<dbReference type="InterPro" id="IPR039424">
    <property type="entry name" value="SBP_5"/>
</dbReference>
<feature type="domain" description="Solute-binding protein family 5" evidence="4">
    <location>
        <begin position="1"/>
        <end position="155"/>
    </location>
</feature>
<sequence>MNVDAPIVGDLRTRQAIGHAIDRDLIQETLYQGLGRATGTYLAGELSADQGVTAPSYDPTAAADLLAEAGWVMGSDGVLVAETVEGMDAGTRFEVEYWTYNDDEARRLAEATQSMLAEVGVKANITPMDKPTYDSQLEAGSQSIILRRYTWDGLDILPWFHDAYYLPYPNYLGVNDEEIDGIWADSEKVPTWEERSDSFRVGHQLLIDRWYPWAPIYQRPVLIFARDTVKDVQIIPLRAGLETYSFVMIDLEE</sequence>
<evidence type="ECO:0000256" key="3">
    <source>
        <dbReference type="ARBA" id="ARBA00022729"/>
    </source>
</evidence>
<evidence type="ECO:0000256" key="2">
    <source>
        <dbReference type="ARBA" id="ARBA00022448"/>
    </source>
</evidence>
<dbReference type="Gene3D" id="3.10.105.10">
    <property type="entry name" value="Dipeptide-binding Protein, Domain 3"/>
    <property type="match status" value="1"/>
</dbReference>
<reference evidence="5" key="1">
    <citation type="journal article" date="2014" name="Front. Microbiol.">
        <title>High frequency of phylogenetically diverse reductive dehalogenase-homologous genes in deep subseafloor sedimentary metagenomes.</title>
        <authorList>
            <person name="Kawai M."/>
            <person name="Futagami T."/>
            <person name="Toyoda A."/>
            <person name="Takaki Y."/>
            <person name="Nishi S."/>
            <person name="Hori S."/>
            <person name="Arai W."/>
            <person name="Tsubouchi T."/>
            <person name="Morono Y."/>
            <person name="Uchiyama I."/>
            <person name="Ito T."/>
            <person name="Fujiyama A."/>
            <person name="Inagaki F."/>
            <person name="Takami H."/>
        </authorList>
    </citation>
    <scope>NUCLEOTIDE SEQUENCE</scope>
    <source>
        <strain evidence="5">Expedition CK06-06</strain>
    </source>
</reference>
<evidence type="ECO:0000256" key="1">
    <source>
        <dbReference type="ARBA" id="ARBA00005695"/>
    </source>
</evidence>
<keyword evidence="3" id="KW-0732">Signal</keyword>
<dbReference type="EMBL" id="BART01007381">
    <property type="protein sequence ID" value="GAG57071.1"/>
    <property type="molecule type" value="Genomic_DNA"/>
</dbReference>
<evidence type="ECO:0000259" key="4">
    <source>
        <dbReference type="Pfam" id="PF00496"/>
    </source>
</evidence>
<dbReference type="GO" id="GO:0015833">
    <property type="term" value="P:peptide transport"/>
    <property type="evidence" value="ECO:0007669"/>
    <property type="project" value="TreeGrafter"/>
</dbReference>
<evidence type="ECO:0000313" key="5">
    <source>
        <dbReference type="EMBL" id="GAG57071.1"/>
    </source>
</evidence>
<dbReference type="PANTHER" id="PTHR30290">
    <property type="entry name" value="PERIPLASMIC BINDING COMPONENT OF ABC TRANSPORTER"/>
    <property type="match status" value="1"/>
</dbReference>
<dbReference type="InterPro" id="IPR000914">
    <property type="entry name" value="SBP_5_dom"/>
</dbReference>
<organism evidence="5">
    <name type="scientific">marine sediment metagenome</name>
    <dbReference type="NCBI Taxonomy" id="412755"/>
    <lineage>
        <taxon>unclassified sequences</taxon>
        <taxon>metagenomes</taxon>
        <taxon>ecological metagenomes</taxon>
    </lineage>
</organism>
<dbReference type="SUPFAM" id="SSF53850">
    <property type="entry name" value="Periplasmic binding protein-like II"/>
    <property type="match status" value="1"/>
</dbReference>
<dbReference type="GO" id="GO:1904680">
    <property type="term" value="F:peptide transmembrane transporter activity"/>
    <property type="evidence" value="ECO:0007669"/>
    <property type="project" value="TreeGrafter"/>
</dbReference>
<dbReference type="AlphaFoldDB" id="X1AAB6"/>
<comment type="caution">
    <text evidence="5">The sequence shown here is derived from an EMBL/GenBank/DDBJ whole genome shotgun (WGS) entry which is preliminary data.</text>
</comment>
<protein>
    <recommendedName>
        <fullName evidence="4">Solute-binding protein family 5 domain-containing protein</fullName>
    </recommendedName>
</protein>
<comment type="similarity">
    <text evidence="1">Belongs to the bacterial solute-binding protein 5 family.</text>
</comment>
<gene>
    <name evidence="5" type="ORF">S01H4_16808</name>
</gene>
<name>X1AAB6_9ZZZZ</name>
<accession>X1AAB6</accession>
<dbReference type="Pfam" id="PF00496">
    <property type="entry name" value="SBP_bac_5"/>
    <property type="match status" value="1"/>
</dbReference>